<reference evidence="9 10" key="1">
    <citation type="journal article" date="2018" name="Nat. Genet.">
        <title>The Rosa genome provides new insights in the design of modern roses.</title>
        <authorList>
            <person name="Bendahmane M."/>
        </authorList>
    </citation>
    <scope>NUCLEOTIDE SEQUENCE [LARGE SCALE GENOMIC DNA]</scope>
    <source>
        <strain evidence="10">cv. Old Blush</strain>
    </source>
</reference>
<dbReference type="Pfam" id="PF00892">
    <property type="entry name" value="EamA"/>
    <property type="match status" value="1"/>
</dbReference>
<evidence type="ECO:0000256" key="3">
    <source>
        <dbReference type="ARBA" id="ARBA00022692"/>
    </source>
</evidence>
<evidence type="ECO:0000313" key="9">
    <source>
        <dbReference type="EMBL" id="PRQ59067.1"/>
    </source>
</evidence>
<protein>
    <recommendedName>
        <fullName evidence="6">WAT1-related protein</fullName>
    </recommendedName>
</protein>
<evidence type="ECO:0000259" key="8">
    <source>
        <dbReference type="Pfam" id="PF00892"/>
    </source>
</evidence>
<evidence type="ECO:0000256" key="6">
    <source>
        <dbReference type="RuleBase" id="RU363077"/>
    </source>
</evidence>
<feature type="transmembrane region" description="Helical" evidence="6">
    <location>
        <begin position="131"/>
        <end position="151"/>
    </location>
</feature>
<feature type="transmembrane region" description="Helical" evidence="6">
    <location>
        <begin position="70"/>
        <end position="92"/>
    </location>
</feature>
<organism evidence="9 10">
    <name type="scientific">Rosa chinensis</name>
    <name type="common">China rose</name>
    <dbReference type="NCBI Taxonomy" id="74649"/>
    <lineage>
        <taxon>Eukaryota</taxon>
        <taxon>Viridiplantae</taxon>
        <taxon>Streptophyta</taxon>
        <taxon>Embryophyta</taxon>
        <taxon>Tracheophyta</taxon>
        <taxon>Spermatophyta</taxon>
        <taxon>Magnoliopsida</taxon>
        <taxon>eudicotyledons</taxon>
        <taxon>Gunneridae</taxon>
        <taxon>Pentapetalae</taxon>
        <taxon>rosids</taxon>
        <taxon>fabids</taxon>
        <taxon>Rosales</taxon>
        <taxon>Rosaceae</taxon>
        <taxon>Rosoideae</taxon>
        <taxon>Rosoideae incertae sedis</taxon>
        <taxon>Rosa</taxon>
    </lineage>
</organism>
<feature type="transmembrane region" description="Helical" evidence="6">
    <location>
        <begin position="7"/>
        <end position="30"/>
    </location>
</feature>
<dbReference type="AlphaFoldDB" id="A0A2P6SK66"/>
<sequence length="364" mass="40155">MRNMTAILVIAVCFVQALYAGLSIISFLALKQGMSHYTFVVYRMAIATALAIPLAWYIERHSRPTMTIKVMAKIMLLSMFDPVMDQNLYYVGMKNSNATFTSAMCNMLPVFAFFMAWVFRLENVDCRHPRGLTKVVGTLVTVVGAILLTMVKGPSLNLSWARDHDKNHSSAPKVKGALFLTLACFCWSCFIILQANVLKTYPCKLSLTALICFWGMVEGAVVAVVVERGNLEAWSIHLDLKLLAAVYGALVSGAAYYVMGLVVKKKGPVFYSAFNPLATLLVAILGSFFLHEQLYTGRYGCFPAPMYMFSLLYFTAVILIGAVTIVGGLYLVLWGKARDQPPSDSKNANVEEPTGTPAIDDREV</sequence>
<dbReference type="InterPro" id="IPR030184">
    <property type="entry name" value="WAT1-related"/>
</dbReference>
<comment type="subcellular location">
    <subcellularLocation>
        <location evidence="1 6">Membrane</location>
        <topology evidence="1 6">Multi-pass membrane protein</topology>
    </subcellularLocation>
</comment>
<feature type="transmembrane region" description="Helical" evidence="6">
    <location>
        <begin position="311"/>
        <end position="333"/>
    </location>
</feature>
<dbReference type="Proteomes" id="UP000238479">
    <property type="component" value="Chromosome 1"/>
</dbReference>
<dbReference type="PANTHER" id="PTHR31218">
    <property type="entry name" value="WAT1-RELATED PROTEIN"/>
    <property type="match status" value="1"/>
</dbReference>
<feature type="transmembrane region" description="Helical" evidence="6">
    <location>
        <begin position="205"/>
        <end position="226"/>
    </location>
</feature>
<feature type="domain" description="EamA" evidence="8">
    <location>
        <begin position="10"/>
        <end position="149"/>
    </location>
</feature>
<dbReference type="EMBL" id="PDCK01000039">
    <property type="protein sequence ID" value="PRQ59067.1"/>
    <property type="molecule type" value="Genomic_DNA"/>
</dbReference>
<dbReference type="GO" id="GO:0016020">
    <property type="term" value="C:membrane"/>
    <property type="evidence" value="ECO:0007669"/>
    <property type="project" value="UniProtKB-SubCell"/>
</dbReference>
<accession>A0A2P6SK66</accession>
<dbReference type="InterPro" id="IPR037185">
    <property type="entry name" value="EmrE-like"/>
</dbReference>
<keyword evidence="3 6" id="KW-0812">Transmembrane</keyword>
<evidence type="ECO:0000256" key="4">
    <source>
        <dbReference type="ARBA" id="ARBA00022989"/>
    </source>
</evidence>
<dbReference type="STRING" id="74649.A0A2P6SK66"/>
<feature type="transmembrane region" description="Helical" evidence="6">
    <location>
        <begin position="242"/>
        <end position="262"/>
    </location>
</feature>
<evidence type="ECO:0000256" key="7">
    <source>
        <dbReference type="SAM" id="MobiDB-lite"/>
    </source>
</evidence>
<dbReference type="InterPro" id="IPR000620">
    <property type="entry name" value="EamA_dom"/>
</dbReference>
<keyword evidence="5 6" id="KW-0472">Membrane</keyword>
<dbReference type="OMA" id="HDQLMIP"/>
<feature type="transmembrane region" description="Helical" evidence="6">
    <location>
        <begin position="176"/>
        <end position="193"/>
    </location>
</feature>
<keyword evidence="4 6" id="KW-1133">Transmembrane helix</keyword>
<proteinExistence type="inferred from homology"/>
<comment type="similarity">
    <text evidence="2 6">Belongs to the drug/metabolite transporter (DMT) superfamily. Plant drug/metabolite exporter (P-DME) (TC 2.A.7.4) family.</text>
</comment>
<feature type="transmembrane region" description="Helical" evidence="6">
    <location>
        <begin position="269"/>
        <end position="291"/>
    </location>
</feature>
<feature type="transmembrane region" description="Helical" evidence="6">
    <location>
        <begin position="98"/>
        <end position="119"/>
    </location>
</feature>
<evidence type="ECO:0000256" key="1">
    <source>
        <dbReference type="ARBA" id="ARBA00004141"/>
    </source>
</evidence>
<dbReference type="Gramene" id="PRQ59067">
    <property type="protein sequence ID" value="PRQ59067"/>
    <property type="gene ID" value="RchiOBHm_Chr1g0366091"/>
</dbReference>
<name>A0A2P6SK66_ROSCH</name>
<evidence type="ECO:0000313" key="10">
    <source>
        <dbReference type="Proteomes" id="UP000238479"/>
    </source>
</evidence>
<evidence type="ECO:0000256" key="2">
    <source>
        <dbReference type="ARBA" id="ARBA00007635"/>
    </source>
</evidence>
<dbReference type="SUPFAM" id="SSF103481">
    <property type="entry name" value="Multidrug resistance efflux transporter EmrE"/>
    <property type="match status" value="1"/>
</dbReference>
<comment type="caution">
    <text evidence="9">The sequence shown here is derived from an EMBL/GenBank/DDBJ whole genome shotgun (WGS) entry which is preliminary data.</text>
</comment>
<dbReference type="GO" id="GO:0022857">
    <property type="term" value="F:transmembrane transporter activity"/>
    <property type="evidence" value="ECO:0007669"/>
    <property type="project" value="InterPro"/>
</dbReference>
<gene>
    <name evidence="9" type="ORF">RchiOBHm_Chr1g0366091</name>
</gene>
<feature type="region of interest" description="Disordered" evidence="7">
    <location>
        <begin position="340"/>
        <end position="364"/>
    </location>
</feature>
<evidence type="ECO:0000256" key="5">
    <source>
        <dbReference type="ARBA" id="ARBA00023136"/>
    </source>
</evidence>
<feature type="transmembrane region" description="Helical" evidence="6">
    <location>
        <begin position="36"/>
        <end position="58"/>
    </location>
</feature>
<keyword evidence="10" id="KW-1185">Reference proteome</keyword>